<evidence type="ECO:0000313" key="2">
    <source>
        <dbReference type="Proteomes" id="UP000460351"/>
    </source>
</evidence>
<proteinExistence type="predicted"/>
<organism evidence="1 2">
    <name type="scientific">Escherichia coli</name>
    <dbReference type="NCBI Taxonomy" id="562"/>
    <lineage>
        <taxon>Bacteria</taxon>
        <taxon>Pseudomonadati</taxon>
        <taxon>Pseudomonadota</taxon>
        <taxon>Gammaproteobacteria</taxon>
        <taxon>Enterobacterales</taxon>
        <taxon>Enterobacteriaceae</taxon>
        <taxon>Escherichia</taxon>
    </lineage>
</organism>
<dbReference type="Proteomes" id="UP000460351">
    <property type="component" value="Unassembled WGS sequence"/>
</dbReference>
<protein>
    <submittedName>
        <fullName evidence="1">Uncharacterized protein</fullName>
    </submittedName>
</protein>
<comment type="caution">
    <text evidence="1">The sequence shown here is derived from an EMBL/GenBank/DDBJ whole genome shotgun (WGS) entry which is preliminary data.</text>
</comment>
<gene>
    <name evidence="1" type="ORF">E4K51_23300</name>
</gene>
<dbReference type="EMBL" id="SQQU01000049">
    <property type="protein sequence ID" value="MQS33019.1"/>
    <property type="molecule type" value="Genomic_DNA"/>
</dbReference>
<dbReference type="InterPro" id="IPR047740">
    <property type="entry name" value="SMEK_dom"/>
</dbReference>
<dbReference type="AlphaFoldDB" id="A0A2H9EH34"/>
<dbReference type="NCBIfam" id="NF033859">
    <property type="entry name" value="SMEK_N"/>
    <property type="match status" value="1"/>
</dbReference>
<name>A0A2H9EH34_ECOLX</name>
<dbReference type="RefSeq" id="WP_001335017.1">
    <property type="nucleotide sequence ID" value="NC_010378.1"/>
</dbReference>
<reference evidence="1 2" key="1">
    <citation type="journal article" date="2019" name="Microorganisms">
        <title>Characteristics of Carbapenem-Resistant and Colistin-Resistant Escherichia coli Co-Producing NDM-1 and MCR-1 from Pig Farms in China.</title>
        <authorList>
            <person name="Peng Z."/>
            <person name="Li X."/>
            <person name="Hu Z."/>
            <person name="Li Z."/>
            <person name="Lv Y."/>
            <person name="Lei M."/>
            <person name="Wu B."/>
            <person name="Chen H."/>
            <person name="Wang X."/>
        </authorList>
    </citation>
    <scope>NUCLEOTIDE SEQUENCE [LARGE SCALE GENOMIC DNA]</scope>
    <source>
        <strain evidence="1 2">RXD010</strain>
    </source>
</reference>
<sequence length="321" mass="37137">MILSKYFTLIKRWGMLHKKSAQENVAFGLAVLKYYLRFNSKENLQDANVSSEELISNLINILKDTNFVCTSEISATYPGIDALDKENKLGLQITHTKNTSKINKTIDKIRINKVNEEIDTLYFFITSERQKKYTIKAQCPKLNVTTNNILDFDDLAKLLSKSQDKLSKAESELMKAMPRLYQEGKERYQAMLNNILETRNKLDRRVFTANKILEEPEEMLLSLKEIRIDIQKDGIMNKANPAVSDSFNKIINIIDDVESKIAVQYPDEYKKYKAKILPSWNSPEKEECLDILMAIRKDVLEQIDNIDIEVNKLKSILDNNI</sequence>
<accession>A0A2H9EH34</accession>
<evidence type="ECO:0000313" key="1">
    <source>
        <dbReference type="EMBL" id="MQS33019.1"/>
    </source>
</evidence>
<dbReference type="Pfam" id="PF21941">
    <property type="entry name" value="SMEK_N"/>
    <property type="match status" value="1"/>
</dbReference>